<protein>
    <submittedName>
        <fullName evidence="1">Uncharacterized protein</fullName>
    </submittedName>
</protein>
<gene>
    <name evidence="1" type="ORF">BZARG_2359</name>
</gene>
<dbReference type="EMBL" id="AFXZ01000015">
    <property type="protein sequence ID" value="EGV43935.1"/>
    <property type="molecule type" value="Genomic_DNA"/>
</dbReference>
<reference evidence="1 2" key="1">
    <citation type="journal article" date="2008" name="Int. J. Syst. Evol. Microbiol.">
        <title>Bizionia argentinensis sp. nov., isolated from surface marine water in Antarctica.</title>
        <authorList>
            <person name="Bercovich A."/>
            <person name="Vazquez S.C."/>
            <person name="Yankilevich P."/>
            <person name="Coria S.H."/>
            <person name="Foti M."/>
            <person name="Hernandez E."/>
            <person name="Vidal A."/>
            <person name="Ruberto L."/>
            <person name="Melo C."/>
            <person name="Marenssi S."/>
            <person name="Criscuolo M."/>
            <person name="Memoli M."/>
            <person name="Arguelles M."/>
            <person name="Mac Cormack W.P."/>
        </authorList>
    </citation>
    <scope>NUCLEOTIDE SEQUENCE [LARGE SCALE GENOMIC DNA]</scope>
    <source>
        <strain evidence="1 2">JUB59</strain>
    </source>
</reference>
<name>G2ECB7_9FLAO</name>
<dbReference type="Proteomes" id="UP000003730">
    <property type="component" value="Unassembled WGS sequence"/>
</dbReference>
<keyword evidence="2" id="KW-1185">Reference proteome</keyword>
<evidence type="ECO:0000313" key="2">
    <source>
        <dbReference type="Proteomes" id="UP000003730"/>
    </source>
</evidence>
<dbReference type="AlphaFoldDB" id="G2ECB7"/>
<dbReference type="OrthoDB" id="1443894at2"/>
<dbReference type="STRING" id="1046627.BZARG_2359"/>
<evidence type="ECO:0000313" key="1">
    <source>
        <dbReference type="EMBL" id="EGV43935.1"/>
    </source>
</evidence>
<comment type="caution">
    <text evidence="1">The sequence shown here is derived from an EMBL/GenBank/DDBJ whole genome shotgun (WGS) entry which is preliminary data.</text>
</comment>
<proteinExistence type="predicted"/>
<dbReference type="RefSeq" id="WP_008636324.1">
    <property type="nucleotide sequence ID" value="NZ_AFXZ01000015.1"/>
</dbReference>
<accession>G2ECB7</accession>
<sequence length="124" mass="14127">MKTKFQLHIVISLLLVYVLNFGVTVHDVFANSISENTVKKQTTHKSSKDNSSHYYANQDLEIIGHTSVTFNLADVFQEPVLVSNNYKSLHASQAAKDNQYYKTGKYIIPSLNIQTCLFPFHDFI</sequence>
<organism evidence="1 2">
    <name type="scientific">Bizionia argentinensis JUB59</name>
    <dbReference type="NCBI Taxonomy" id="1046627"/>
    <lineage>
        <taxon>Bacteria</taxon>
        <taxon>Pseudomonadati</taxon>
        <taxon>Bacteroidota</taxon>
        <taxon>Flavobacteriia</taxon>
        <taxon>Flavobacteriales</taxon>
        <taxon>Flavobacteriaceae</taxon>
        <taxon>Bizionia</taxon>
    </lineage>
</organism>